<evidence type="ECO:0000313" key="5">
    <source>
        <dbReference type="EMBL" id="GFO46259.1"/>
    </source>
</evidence>
<reference evidence="5 6" key="1">
    <citation type="journal article" date="2021" name="Elife">
        <title>Chloroplast acquisition without the gene transfer in kleptoplastic sea slugs, Plakobranchus ocellatus.</title>
        <authorList>
            <person name="Maeda T."/>
            <person name="Takahashi S."/>
            <person name="Yoshida T."/>
            <person name="Shimamura S."/>
            <person name="Takaki Y."/>
            <person name="Nagai Y."/>
            <person name="Toyoda A."/>
            <person name="Suzuki Y."/>
            <person name="Arimoto A."/>
            <person name="Ishii H."/>
            <person name="Satoh N."/>
            <person name="Nishiyama T."/>
            <person name="Hasebe M."/>
            <person name="Maruyama T."/>
            <person name="Minagawa J."/>
            <person name="Obokata J."/>
            <person name="Shigenobu S."/>
        </authorList>
    </citation>
    <scope>NUCLEOTIDE SEQUENCE [LARGE SCALE GENOMIC DNA]</scope>
</reference>
<feature type="compositionally biased region" description="Polar residues" evidence="2">
    <location>
        <begin position="1193"/>
        <end position="1202"/>
    </location>
</feature>
<sequence length="1830" mass="211265">ETTEFAAVKGYILKVQEIFSRPAIPKVLHRPLKEFIRDLAHDLGKRGLVEEFPVEFFDLLMAVSASKLSGEENEEFLKDCFRNSLSFFREWPEEELKNKKPPFKDMLLKFEEGINNLPMMYLERDYPDYIADALKKMYAKNKQHSEQWLKLIVPLLKRPCEDTIRAAETITDAAKGLEWKGQSELAGEVFKAAAAVKIPEYEDITKAKKRLEKKEAFIKRLKYLLKSVMDGLQRAKLLANFGAESLYICARYLQMASESEELKSFVEDVSEKIAVDIKDPKGKKAVIDSMMTVLEICKNPDYPWVDDWYFERAVKELVRSCCRDIKDPRHLTDEDLQVYVSVCEECLKHDVLDPHTGQFSSTHYTIFMEIMENLFTWLKTLDKFELAKGLIDPIFETFASEEPLVFTLNSRYFGDLSGAPSGLKLLAPYMDRFLALLVETENSDLARTLYQVYPANPKSIRNYMKPLMALFVDSNDESMVQFLAMVFHQASKSVPEAFTAENAKQLIDKCANNLNQQTYILQILQELCKRRPEMMVTHADILMDKSKWNNMLKIWLYDMIAALALYDEKVAPKAIDYLLEAARTDQEKGNLLSSLNTARQIGFKYKELIKARRARVEQLQVIDPDGQNMRQTILDMIDGKTSEEVMKQLEEQQANIVGLVGRVEDTEEAVAEMKNDISQQGKDLDTVKKDVNEHGQRLDQVEETVEDTVAKVEEIDQKTLSHAPYWSRDVAKLLNPATDHDWRLLSSRLGYSNDDIRGWAQQADPCMAMLNEWYATRKTSEATLAVLTQLQEMNRQDAAIIVENAMKSAESVVEDEEFEYASPPPVFISYQWGHQPEARLLQKHLEMAGYQCWLDLGQMGGGDKLFEKIDNGIRAAKVVISCVTDKYAKSPNCNREVNLSVNLKKVMIPLLMEKCTWPPPGSMGPIFSEYLFIRFYQRAGEELPDDRYWPEDKFQELLMQLNVMGLPPDENQIEPVYRDWWMPKVQEIKIDKSKTKDGGIKSIQDTANEDKKAAESPDIFISYQWGKQKNIIQLYERLTGHGFTCWLDIKQMGGGDSLYDKIDRGLRGCRVVVSCITQKYALSANCRREVSLADALKKPLLPLLLESMTWPPAGPMSMAFTQLLYIDFTKDESEQMMWNGVKSQELLDKINQHVPMLEQPEDKVSTDAKTGGQFENTDKSKEHYNDEEKVGEQITNSAEQKSLNMDEYVNKSAEHYSDEEKIGEQITNNTEQKSLNMDEYVNKSAEHYSDEEKIRKQITNNTEQKSLNMDEYGDKSIDHYSDKKKVGKKITNSAEQRLLNMDEYVDKSKEPYSDEEKVGEQITYRAEQKSLDMDEYVQSHVQTDKIEREEQKHFREVEVIKAEKYGKDIKTYVETKKVTANINKTNERLKTIEEKEECSSDKENQRTVTFVNVSNTSKSKNKNGIRIGKNKKELDSERDKRTLLMKQEDEEIERKTEASEKKERLLRKEKQWKEKERKLEVEARRLERRKEYERLLKENTIKKDLERPDQHRDVIKNAKRNAHVNDAQEHDSNIDGSEKGMSRVGGKKDSAASTSIPEPASFKIKQRKPLPLPSQFAAEKQRQFPPFSMPEAKSSKRKSPRVAEDKFDKQRSTENIFLSRGSSDWPRRASYTPNNMKGGESKVGSERDTLALSNTQQQNPQKSEDAMKSRRKVPKPPPSQYRKPSLFDPFPSQAFKKETSSKKRQNGPENSKTHVQQNQEKQDEAIPKPSQQRETEQQTKQQQQRQNGPENSKTHGQQNQQKQEDEARPKPSQQNQQRETQQQKEQEQQREQKSRAVHDQQQPTESPASQPSPDELPQDPPKKSKTCAIF</sequence>
<accession>A0AAV4DQI1</accession>
<organism evidence="5 6">
    <name type="scientific">Plakobranchus ocellatus</name>
    <dbReference type="NCBI Taxonomy" id="259542"/>
    <lineage>
        <taxon>Eukaryota</taxon>
        <taxon>Metazoa</taxon>
        <taxon>Spiralia</taxon>
        <taxon>Lophotrochozoa</taxon>
        <taxon>Mollusca</taxon>
        <taxon>Gastropoda</taxon>
        <taxon>Heterobranchia</taxon>
        <taxon>Euthyneura</taxon>
        <taxon>Panpulmonata</taxon>
        <taxon>Sacoglossa</taxon>
        <taxon>Placobranchoidea</taxon>
        <taxon>Plakobranchidae</taxon>
        <taxon>Plakobranchus</taxon>
    </lineage>
</organism>
<feature type="compositionally biased region" description="Polar residues" evidence="2">
    <location>
        <begin position="1613"/>
        <end position="1622"/>
    </location>
</feature>
<dbReference type="PROSITE" id="PS50017">
    <property type="entry name" value="DEATH_DOMAIN"/>
    <property type="match status" value="1"/>
</dbReference>
<feature type="compositionally biased region" description="Basic and acidic residues" evidence="2">
    <location>
        <begin position="1176"/>
        <end position="1191"/>
    </location>
</feature>
<evidence type="ECO:0000259" key="3">
    <source>
        <dbReference type="PROSITE" id="PS50017"/>
    </source>
</evidence>
<feature type="compositionally biased region" description="Polar residues" evidence="2">
    <location>
        <begin position="1747"/>
        <end position="1761"/>
    </location>
</feature>
<protein>
    <recommendedName>
        <fullName evidence="7">Death domain-containing protein</fullName>
    </recommendedName>
</protein>
<dbReference type="GO" id="GO:0007165">
    <property type="term" value="P:signal transduction"/>
    <property type="evidence" value="ECO:0007669"/>
    <property type="project" value="InterPro"/>
</dbReference>
<feature type="compositionally biased region" description="Polar residues" evidence="2">
    <location>
        <begin position="1651"/>
        <end position="1661"/>
    </location>
</feature>
<dbReference type="EMBL" id="BLXT01008183">
    <property type="protein sequence ID" value="GFO46259.1"/>
    <property type="molecule type" value="Genomic_DNA"/>
</dbReference>
<dbReference type="PROSITE" id="PS50104">
    <property type="entry name" value="TIR"/>
    <property type="match status" value="1"/>
</dbReference>
<feature type="region of interest" description="Disordered" evidence="2">
    <location>
        <begin position="1215"/>
        <end position="1236"/>
    </location>
</feature>
<dbReference type="Proteomes" id="UP000735302">
    <property type="component" value="Unassembled WGS sequence"/>
</dbReference>
<name>A0AAV4DQI1_9GAST</name>
<dbReference type="InterPro" id="IPR000488">
    <property type="entry name" value="Death_dom"/>
</dbReference>
<feature type="compositionally biased region" description="Basic and acidic residues" evidence="2">
    <location>
        <begin position="1601"/>
        <end position="1612"/>
    </location>
</feature>
<feature type="compositionally biased region" description="Basic and acidic residues" evidence="2">
    <location>
        <begin position="1720"/>
        <end position="1737"/>
    </location>
</feature>
<dbReference type="InterPro" id="IPR016024">
    <property type="entry name" value="ARM-type_fold"/>
</dbReference>
<dbReference type="SUPFAM" id="SSF52200">
    <property type="entry name" value="Toll/Interleukin receptor TIR domain"/>
    <property type="match status" value="2"/>
</dbReference>
<evidence type="ECO:0000313" key="6">
    <source>
        <dbReference type="Proteomes" id="UP000735302"/>
    </source>
</evidence>
<dbReference type="SMART" id="SM00005">
    <property type="entry name" value="DEATH"/>
    <property type="match status" value="1"/>
</dbReference>
<proteinExistence type="predicted"/>
<comment type="caution">
    <text evidence="5">The sequence shown here is derived from an EMBL/GenBank/DDBJ whole genome shotgun (WGS) entry which is preliminary data.</text>
</comment>
<feature type="compositionally biased region" description="Basic and acidic residues" evidence="2">
    <location>
        <begin position="1781"/>
        <end position="1798"/>
    </location>
</feature>
<dbReference type="Pfam" id="PF00531">
    <property type="entry name" value="Death"/>
    <property type="match status" value="1"/>
</dbReference>
<feature type="compositionally biased region" description="Basic and acidic residues" evidence="2">
    <location>
        <begin position="1526"/>
        <end position="1550"/>
    </location>
</feature>
<dbReference type="SUPFAM" id="SSF47986">
    <property type="entry name" value="DEATH domain"/>
    <property type="match status" value="1"/>
</dbReference>
<evidence type="ECO:0000256" key="2">
    <source>
        <dbReference type="SAM" id="MobiDB-lite"/>
    </source>
</evidence>
<keyword evidence="6" id="KW-1185">Reference proteome</keyword>
<dbReference type="InterPro" id="IPR011029">
    <property type="entry name" value="DEATH-like_dom_sf"/>
</dbReference>
<feature type="region of interest" description="Disordered" evidence="2">
    <location>
        <begin position="1414"/>
        <end position="1830"/>
    </location>
</feature>
<dbReference type="SUPFAM" id="SSF48371">
    <property type="entry name" value="ARM repeat"/>
    <property type="match status" value="1"/>
</dbReference>
<feature type="compositionally biased region" description="Polar residues" evidence="2">
    <location>
        <begin position="1707"/>
        <end position="1719"/>
    </location>
</feature>
<feature type="coiled-coil region" evidence="1">
    <location>
        <begin position="649"/>
        <end position="718"/>
    </location>
</feature>
<feature type="compositionally biased region" description="Low complexity" evidence="2">
    <location>
        <begin position="1414"/>
        <end position="1427"/>
    </location>
</feature>
<dbReference type="InterPro" id="IPR000157">
    <property type="entry name" value="TIR_dom"/>
</dbReference>
<dbReference type="Pfam" id="PF13676">
    <property type="entry name" value="TIR_2"/>
    <property type="match status" value="2"/>
</dbReference>
<dbReference type="PANTHER" id="PTHR47508">
    <property type="entry name" value="SAM DOMAIN-CONTAINING PROTEIN-RELATED"/>
    <property type="match status" value="1"/>
</dbReference>
<feature type="compositionally biased region" description="Polar residues" evidence="2">
    <location>
        <begin position="1799"/>
        <end position="1812"/>
    </location>
</feature>
<gene>
    <name evidence="5" type="ORF">PoB_007276400</name>
</gene>
<evidence type="ECO:0008006" key="7">
    <source>
        <dbReference type="Google" id="ProtNLM"/>
    </source>
</evidence>
<dbReference type="InterPro" id="IPR035897">
    <property type="entry name" value="Toll_tir_struct_dom_sf"/>
</dbReference>
<dbReference type="PANTHER" id="PTHR47508:SF1">
    <property type="entry name" value="NON-SPECIFIC SERINE_THREONINE PROTEIN KINASE"/>
    <property type="match status" value="1"/>
</dbReference>
<feature type="domain" description="Death" evidence="3">
    <location>
        <begin position="741"/>
        <end position="806"/>
    </location>
</feature>
<feature type="compositionally biased region" description="Polar residues" evidence="2">
    <location>
        <begin position="1225"/>
        <end position="1235"/>
    </location>
</feature>
<feature type="compositionally biased region" description="Basic and acidic residues" evidence="2">
    <location>
        <begin position="1430"/>
        <end position="1442"/>
    </location>
</feature>
<feature type="compositionally biased region" description="Basic and acidic residues" evidence="2">
    <location>
        <begin position="1452"/>
        <end position="1516"/>
    </location>
</feature>
<dbReference type="CDD" id="cd08311">
    <property type="entry name" value="Death_p75NR"/>
    <property type="match status" value="1"/>
</dbReference>
<evidence type="ECO:0000259" key="4">
    <source>
        <dbReference type="PROSITE" id="PS50104"/>
    </source>
</evidence>
<feature type="compositionally biased region" description="Basic and acidic residues" evidence="2">
    <location>
        <begin position="1639"/>
        <end position="1649"/>
    </location>
</feature>
<dbReference type="Gene3D" id="3.40.50.10140">
    <property type="entry name" value="Toll/interleukin-1 receptor homology (TIR) domain"/>
    <property type="match status" value="2"/>
</dbReference>
<feature type="domain" description="TIR" evidence="4">
    <location>
        <begin position="822"/>
        <end position="935"/>
    </location>
</feature>
<dbReference type="Gene3D" id="1.10.533.10">
    <property type="entry name" value="Death Domain, Fas"/>
    <property type="match status" value="1"/>
</dbReference>
<keyword evidence="1" id="KW-0175">Coiled coil</keyword>
<feature type="region of interest" description="Disordered" evidence="2">
    <location>
        <begin position="1162"/>
        <end position="1202"/>
    </location>
</feature>
<feature type="non-terminal residue" evidence="5">
    <location>
        <position position="1"/>
    </location>
</feature>
<evidence type="ECO:0000256" key="1">
    <source>
        <dbReference type="SAM" id="Coils"/>
    </source>
</evidence>